<feature type="transmembrane region" description="Helical" evidence="2">
    <location>
        <begin position="485"/>
        <end position="505"/>
    </location>
</feature>
<name>A0A0W0G585_MONRR</name>
<evidence type="ECO:0000256" key="2">
    <source>
        <dbReference type="SAM" id="Phobius"/>
    </source>
</evidence>
<dbReference type="AlphaFoldDB" id="A0A0W0G585"/>
<feature type="transmembrane region" description="Helical" evidence="2">
    <location>
        <begin position="78"/>
        <end position="99"/>
    </location>
</feature>
<evidence type="ECO:0000313" key="3">
    <source>
        <dbReference type="EMBL" id="KTB43742.1"/>
    </source>
</evidence>
<reference evidence="3 4" key="1">
    <citation type="submission" date="2015-12" db="EMBL/GenBank/DDBJ databases">
        <title>Draft genome sequence of Moniliophthora roreri, the causal agent of frosty pod rot of cacao.</title>
        <authorList>
            <person name="Aime M.C."/>
            <person name="Diaz-Valderrama J.R."/>
            <person name="Kijpornyongpan T."/>
            <person name="Phillips-Mora W."/>
        </authorList>
    </citation>
    <scope>NUCLEOTIDE SEQUENCE [LARGE SCALE GENOMIC DNA]</scope>
    <source>
        <strain evidence="3 4">MCA 2952</strain>
    </source>
</reference>
<keyword evidence="2" id="KW-0472">Membrane</keyword>
<organism evidence="3 4">
    <name type="scientific">Moniliophthora roreri</name>
    <name type="common">Frosty pod rot fungus</name>
    <name type="synonym">Monilia roreri</name>
    <dbReference type="NCBI Taxonomy" id="221103"/>
    <lineage>
        <taxon>Eukaryota</taxon>
        <taxon>Fungi</taxon>
        <taxon>Dikarya</taxon>
        <taxon>Basidiomycota</taxon>
        <taxon>Agaricomycotina</taxon>
        <taxon>Agaricomycetes</taxon>
        <taxon>Agaricomycetidae</taxon>
        <taxon>Agaricales</taxon>
        <taxon>Marasmiineae</taxon>
        <taxon>Marasmiaceae</taxon>
        <taxon>Moniliophthora</taxon>
    </lineage>
</organism>
<accession>A0A0W0G585</accession>
<feature type="transmembrane region" description="Helical" evidence="2">
    <location>
        <begin position="48"/>
        <end position="66"/>
    </location>
</feature>
<feature type="transmembrane region" description="Helical" evidence="2">
    <location>
        <begin position="217"/>
        <end position="238"/>
    </location>
</feature>
<feature type="transmembrane region" description="Helical" evidence="2">
    <location>
        <begin position="525"/>
        <end position="546"/>
    </location>
</feature>
<keyword evidence="2" id="KW-0812">Transmembrane</keyword>
<keyword evidence="2" id="KW-1133">Transmembrane helix</keyword>
<feature type="region of interest" description="Disordered" evidence="1">
    <location>
        <begin position="685"/>
        <end position="706"/>
    </location>
</feature>
<evidence type="ECO:0000313" key="4">
    <source>
        <dbReference type="Proteomes" id="UP000054988"/>
    </source>
</evidence>
<feature type="transmembrane region" description="Helical" evidence="2">
    <location>
        <begin position="259"/>
        <end position="283"/>
    </location>
</feature>
<feature type="transmembrane region" description="Helical" evidence="2">
    <location>
        <begin position="176"/>
        <end position="197"/>
    </location>
</feature>
<proteinExistence type="predicted"/>
<sequence length="706" mass="77481">MPIIDDLELEKRNIVHELKSSKVEDSTPCFTKHWHALPPLTFRPKTRAAPISAYAVLFVICTRILARRRDRRYGLHCLAITVLFTLATAAVICATILMLGETHRMPYFEVIEILQLLDDCLSGMFGPGLQPPPLGENPAQIGLINTRLALTWASNVIADTILLWRCHVLWGRRKCITAIPGFLCITNNASGIVYFALSPKWMAYAVAANNSSRPDYRYYAAFLLGTVFTNLFLTTLIASRILYISREAMKYVGRDVNKMYRAVLAITLESGLVYPAVLMVYVLCVLSGNASYIVAPKGIIATTAHYLVNQAAGIAPTLVIVRISLGISIEDSKSMLSTFCDRADAVQSNVIDISSTMSPSPRDSIYAVLFGICIRILSKRKVGRYRLHCLLMTLLFGFATASLVVATLIILGETNLALAKSAQAAEVDLGSAGPPIADYSGSLSRFDILSRLVLARMSLFVCSNVVADTVLIWRCYLLWGRQKKIIFVPVLLCIATNTFLVISLTRASAGVFADDRANLRQYRDYAAFLLGTLVTNLLLTSLLGFLSSNVTMASVFDRVVGARILYFSREAMKYAERDVNKLYSTVLATTLESGLLYPIALVFASSIVFREMPWLTIISESTALAVAQNSLHQVVGIAPTLVIVRTSLGIDVENRQSLISTFRAQDGYDGPRVSTCGVIDISRPAAHRGRESRAPTSPVDVEAQAS</sequence>
<protein>
    <submittedName>
        <fullName evidence="3">Uncharacterized protein</fullName>
    </submittedName>
</protein>
<dbReference type="EMBL" id="LATX01001090">
    <property type="protein sequence ID" value="KTB43742.1"/>
    <property type="molecule type" value="Genomic_DNA"/>
</dbReference>
<comment type="caution">
    <text evidence="3">The sequence shown here is derived from an EMBL/GenBank/DDBJ whole genome shotgun (WGS) entry which is preliminary data.</text>
</comment>
<feature type="transmembrane region" description="Helical" evidence="2">
    <location>
        <begin position="303"/>
        <end position="325"/>
    </location>
</feature>
<dbReference type="Proteomes" id="UP000054988">
    <property type="component" value="Unassembled WGS sequence"/>
</dbReference>
<feature type="transmembrane region" description="Helical" evidence="2">
    <location>
        <begin position="389"/>
        <end position="411"/>
    </location>
</feature>
<evidence type="ECO:0000256" key="1">
    <source>
        <dbReference type="SAM" id="MobiDB-lite"/>
    </source>
</evidence>
<gene>
    <name evidence="3" type="ORF">WG66_3680</name>
</gene>